<dbReference type="Pfam" id="PF13561">
    <property type="entry name" value="adh_short_C2"/>
    <property type="match status" value="1"/>
</dbReference>
<dbReference type="InterPro" id="IPR002347">
    <property type="entry name" value="SDR_fam"/>
</dbReference>
<comment type="similarity">
    <text evidence="1">Belongs to the short-chain dehydrogenases/reductases (SDR) family.</text>
</comment>
<protein>
    <submittedName>
        <fullName evidence="5">Uncharacterized protein</fullName>
    </submittedName>
</protein>
<comment type="caution">
    <text evidence="5">The sequence shown here is derived from an EMBL/GenBank/DDBJ whole genome shotgun (WGS) entry which is preliminary data.</text>
</comment>
<evidence type="ECO:0000256" key="2">
    <source>
        <dbReference type="ARBA" id="ARBA00022857"/>
    </source>
</evidence>
<feature type="region of interest" description="Disordered" evidence="4">
    <location>
        <begin position="1"/>
        <end position="21"/>
    </location>
</feature>
<dbReference type="GO" id="GO:0050664">
    <property type="term" value="F:oxidoreductase activity, acting on NAD(P)H, oxygen as acceptor"/>
    <property type="evidence" value="ECO:0007669"/>
    <property type="project" value="TreeGrafter"/>
</dbReference>
<dbReference type="PROSITE" id="PS00061">
    <property type="entry name" value="ADH_SHORT"/>
    <property type="match status" value="1"/>
</dbReference>
<dbReference type="PRINTS" id="PR00080">
    <property type="entry name" value="SDRFAMILY"/>
</dbReference>
<dbReference type="GeneID" id="85315245"/>
<accession>A0AAJ0BR59</accession>
<gene>
    <name evidence="5" type="ORF">QBC33DRAFT_599865</name>
</gene>
<keyword evidence="2" id="KW-0521">NADP</keyword>
<keyword evidence="6" id="KW-1185">Reference proteome</keyword>
<dbReference type="PANTHER" id="PTHR43008">
    <property type="entry name" value="BENZIL REDUCTASE"/>
    <property type="match status" value="1"/>
</dbReference>
<proteinExistence type="inferred from homology"/>
<dbReference type="RefSeq" id="XP_060278928.1">
    <property type="nucleotide sequence ID" value="XM_060432058.1"/>
</dbReference>
<keyword evidence="3" id="KW-0560">Oxidoreductase</keyword>
<evidence type="ECO:0000313" key="6">
    <source>
        <dbReference type="Proteomes" id="UP001244011"/>
    </source>
</evidence>
<sequence length="277" mass="29222">MTPSVTTNGNGSAPASSSTPGVQTKVLLTGKVIAVTGANRGIGLGVAECCLDNGAATVYSIDLAEPGEEFAAIEKRYPGQLKAIPADITKEASVTAAVDRIVQEAGAIHGMVVNAGRTNHKSALDFTEEEIHALFAVNLFGAFYTARAAARAFIKLGIKGSVVFTASMASYRPNKRVPSAPYGASKAGVRNMTHTLAMEWAKYGIRVNSVSPGLVETAMTYWVPQQPDWEQQLKYYGGMPRLAQVQELGGAYVYLLSDAASYTTSIDIPINGVIGIC</sequence>
<dbReference type="Gene3D" id="3.40.50.720">
    <property type="entry name" value="NAD(P)-binding Rossmann-like Domain"/>
    <property type="match status" value="1"/>
</dbReference>
<evidence type="ECO:0000256" key="1">
    <source>
        <dbReference type="ARBA" id="ARBA00006484"/>
    </source>
</evidence>
<reference evidence="5" key="1">
    <citation type="submission" date="2023-06" db="EMBL/GenBank/DDBJ databases">
        <title>Genome-scale phylogeny and comparative genomics of the fungal order Sordariales.</title>
        <authorList>
            <consortium name="Lawrence Berkeley National Laboratory"/>
            <person name="Hensen N."/>
            <person name="Bonometti L."/>
            <person name="Westerberg I."/>
            <person name="Brannstrom I.O."/>
            <person name="Guillou S."/>
            <person name="Cros-Aarteil S."/>
            <person name="Calhoun S."/>
            <person name="Haridas S."/>
            <person name="Kuo A."/>
            <person name="Mondo S."/>
            <person name="Pangilinan J."/>
            <person name="Riley R."/>
            <person name="Labutti K."/>
            <person name="Andreopoulos B."/>
            <person name="Lipzen A."/>
            <person name="Chen C."/>
            <person name="Yanf M."/>
            <person name="Daum C."/>
            <person name="Ng V."/>
            <person name="Clum A."/>
            <person name="Steindorff A."/>
            <person name="Ohm R."/>
            <person name="Martin F."/>
            <person name="Silar P."/>
            <person name="Natvig D."/>
            <person name="Lalanne C."/>
            <person name="Gautier V."/>
            <person name="Ament-Velasquez S.L."/>
            <person name="Kruys A."/>
            <person name="Hutchinson M.I."/>
            <person name="Powell A.J."/>
            <person name="Barry K."/>
            <person name="Miller A.N."/>
            <person name="Grigoriev I.V."/>
            <person name="Debuchy R."/>
            <person name="Gladieux P."/>
            <person name="Thoren M.H."/>
            <person name="Johannesson H."/>
        </authorList>
    </citation>
    <scope>NUCLEOTIDE SEQUENCE</scope>
    <source>
        <strain evidence="5">8032-3</strain>
    </source>
</reference>
<dbReference type="Proteomes" id="UP001244011">
    <property type="component" value="Unassembled WGS sequence"/>
</dbReference>
<dbReference type="FunFam" id="3.40.50.720:FF:000084">
    <property type="entry name" value="Short-chain dehydrogenase reductase"/>
    <property type="match status" value="1"/>
</dbReference>
<name>A0AAJ0BR59_9PEZI</name>
<evidence type="ECO:0000256" key="4">
    <source>
        <dbReference type="SAM" id="MobiDB-lite"/>
    </source>
</evidence>
<dbReference type="PRINTS" id="PR00081">
    <property type="entry name" value="GDHRDH"/>
</dbReference>
<evidence type="ECO:0000256" key="3">
    <source>
        <dbReference type="ARBA" id="ARBA00023002"/>
    </source>
</evidence>
<evidence type="ECO:0000313" key="5">
    <source>
        <dbReference type="EMBL" id="KAK1762715.1"/>
    </source>
</evidence>
<dbReference type="AlphaFoldDB" id="A0AAJ0BR59"/>
<dbReference type="PANTHER" id="PTHR43008:SF4">
    <property type="entry name" value="CHAIN DEHYDROGENASE, PUTATIVE (AFU_ORTHOLOGUE AFUA_4G08710)-RELATED"/>
    <property type="match status" value="1"/>
</dbReference>
<dbReference type="GO" id="GO:0016616">
    <property type="term" value="F:oxidoreductase activity, acting on the CH-OH group of donors, NAD or NADP as acceptor"/>
    <property type="evidence" value="ECO:0007669"/>
    <property type="project" value="UniProtKB-ARBA"/>
</dbReference>
<dbReference type="SUPFAM" id="SSF51735">
    <property type="entry name" value="NAD(P)-binding Rossmann-fold domains"/>
    <property type="match status" value="1"/>
</dbReference>
<organism evidence="5 6">
    <name type="scientific">Phialemonium atrogriseum</name>
    <dbReference type="NCBI Taxonomy" id="1093897"/>
    <lineage>
        <taxon>Eukaryota</taxon>
        <taxon>Fungi</taxon>
        <taxon>Dikarya</taxon>
        <taxon>Ascomycota</taxon>
        <taxon>Pezizomycotina</taxon>
        <taxon>Sordariomycetes</taxon>
        <taxon>Sordariomycetidae</taxon>
        <taxon>Cephalothecales</taxon>
        <taxon>Cephalothecaceae</taxon>
        <taxon>Phialemonium</taxon>
    </lineage>
</organism>
<dbReference type="InterPro" id="IPR020904">
    <property type="entry name" value="Sc_DH/Rdtase_CS"/>
</dbReference>
<dbReference type="InterPro" id="IPR036291">
    <property type="entry name" value="NAD(P)-bd_dom_sf"/>
</dbReference>
<dbReference type="EMBL" id="MU839034">
    <property type="protein sequence ID" value="KAK1762715.1"/>
    <property type="molecule type" value="Genomic_DNA"/>
</dbReference>